<organism evidence="4">
    <name type="scientific">Absidia glauca</name>
    <name type="common">Pin mould</name>
    <dbReference type="NCBI Taxonomy" id="4829"/>
    <lineage>
        <taxon>Eukaryota</taxon>
        <taxon>Fungi</taxon>
        <taxon>Fungi incertae sedis</taxon>
        <taxon>Mucoromycota</taxon>
        <taxon>Mucoromycotina</taxon>
        <taxon>Mucoromycetes</taxon>
        <taxon>Mucorales</taxon>
        <taxon>Cunninghamellaceae</taxon>
        <taxon>Absidia</taxon>
    </lineage>
</organism>
<dbReference type="InterPro" id="IPR036300">
    <property type="entry name" value="MIR_dom_sf"/>
</dbReference>
<sequence>MSDCEEEQQAYEGGFPQEDGIIRYGDHVQLRHVTTGRFISTDGEGYEGGSGQQRVYASNSNITTWQVMHVSCSDERNGFEVGWDDEVLFRPLDFPNHRLHSSPGVESLCSAQQEVSCFDENDENDQWRVVRVDGSEDDFWRVGEPFYLIHNCSTASLHTHEIPFFDEENEVTAFSEVDENSVFVV</sequence>
<accession>A0A168QRW8</accession>
<protein>
    <recommendedName>
        <fullName evidence="3">MIR domain-containing protein</fullName>
    </recommendedName>
</protein>
<keyword evidence="2" id="KW-0677">Repeat</keyword>
<feature type="domain" description="MIR" evidence="3">
    <location>
        <begin position="19"/>
        <end position="70"/>
    </location>
</feature>
<dbReference type="Proteomes" id="UP000078561">
    <property type="component" value="Unassembled WGS sequence"/>
</dbReference>
<evidence type="ECO:0000256" key="1">
    <source>
        <dbReference type="ARBA" id="ARBA00022729"/>
    </source>
</evidence>
<evidence type="ECO:0000256" key="2">
    <source>
        <dbReference type="ARBA" id="ARBA00022737"/>
    </source>
</evidence>
<dbReference type="STRING" id="4829.A0A168QRW8"/>
<dbReference type="PANTHER" id="PTHR46809">
    <property type="entry name" value="STROMAL CELL-DERIVED FACTOR 2-LIKE PROTEIN"/>
    <property type="match status" value="1"/>
</dbReference>
<evidence type="ECO:0000259" key="3">
    <source>
        <dbReference type="PROSITE" id="PS50919"/>
    </source>
</evidence>
<dbReference type="OrthoDB" id="5588846at2759"/>
<dbReference type="AlphaFoldDB" id="A0A168QRW8"/>
<dbReference type="PANTHER" id="PTHR46809:SF2">
    <property type="entry name" value="GH21273P"/>
    <property type="match status" value="1"/>
</dbReference>
<evidence type="ECO:0000313" key="4">
    <source>
        <dbReference type="EMBL" id="SAM05418.1"/>
    </source>
</evidence>
<evidence type="ECO:0000313" key="5">
    <source>
        <dbReference type="Proteomes" id="UP000078561"/>
    </source>
</evidence>
<dbReference type="Gene3D" id="2.80.10.50">
    <property type="match status" value="1"/>
</dbReference>
<dbReference type="InParanoid" id="A0A168QRW8"/>
<reference evidence="4" key="1">
    <citation type="submission" date="2016-04" db="EMBL/GenBank/DDBJ databases">
        <authorList>
            <person name="Evans L.H."/>
            <person name="Alamgir A."/>
            <person name="Owens N."/>
            <person name="Weber N.D."/>
            <person name="Virtaneva K."/>
            <person name="Barbian K."/>
            <person name="Babar A."/>
            <person name="Rosenke K."/>
        </authorList>
    </citation>
    <scope>NUCLEOTIDE SEQUENCE [LARGE SCALE GENOMIC DNA]</scope>
    <source>
        <strain evidence="4">CBS 101.48</strain>
    </source>
</reference>
<gene>
    <name evidence="4" type="primary">ABSGL_11293.1 scaffold 12295</name>
</gene>
<dbReference type="SUPFAM" id="SSF82109">
    <property type="entry name" value="MIR domain"/>
    <property type="match status" value="1"/>
</dbReference>
<name>A0A168QRW8_ABSGL</name>
<dbReference type="OMA" id="PQEDGII"/>
<dbReference type="PROSITE" id="PS50919">
    <property type="entry name" value="MIR"/>
    <property type="match status" value="1"/>
</dbReference>
<dbReference type="EMBL" id="LT554468">
    <property type="protein sequence ID" value="SAM05418.1"/>
    <property type="molecule type" value="Genomic_DNA"/>
</dbReference>
<keyword evidence="5" id="KW-1185">Reference proteome</keyword>
<dbReference type="InterPro" id="IPR016093">
    <property type="entry name" value="MIR_motif"/>
</dbReference>
<dbReference type="SMART" id="SM00472">
    <property type="entry name" value="MIR"/>
    <property type="match status" value="3"/>
</dbReference>
<keyword evidence="1" id="KW-0732">Signal</keyword>
<proteinExistence type="predicted"/>